<dbReference type="Gene3D" id="3.30.497.10">
    <property type="entry name" value="Antithrombin, subunit I, domain 2"/>
    <property type="match status" value="1"/>
</dbReference>
<comment type="similarity">
    <text evidence="1">Belongs to the serpin family.</text>
</comment>
<dbReference type="Gene3D" id="2.30.39.10">
    <property type="entry name" value="Alpha-1-antitrypsin, domain 1"/>
    <property type="match status" value="1"/>
</dbReference>
<dbReference type="InterPro" id="IPR036186">
    <property type="entry name" value="Serpin_sf"/>
</dbReference>
<dbReference type="InterPro" id="IPR000215">
    <property type="entry name" value="Serpin_fam"/>
</dbReference>
<sequence length="422" mass="47171">MTNEKFRLTRKSGKIVSMISATSLLVGTFFGCSSSNSMNSDDNLTSGMEFKKTDQAFTPEVSAAMNEFTLKLFKNLDVKDQNILLSGSSAWMALGMAANGADGQTLKQIEAVLGLNRDQINKAASAFFSSLENQKSLTLADSIWLKSEFRDEVSKSFLENCAGDFRAEVFSSTFDQESVKDINTWVQKNTDDLIKDFLMEIPSMTQMILINAQAFDGTWKQVFEESETRKQKFHNQDGSLSSVDFLNGYADWSVENDQFVGFIKDYDESKYGYMLLMPKDENEQLSNVVDVLDGSLLTDLLKQRMKSEVRISMPKLNQESTLKLNDALKASGLEDAFSKQADFTSITDSQNDLYISEVLQKTFIEVNEKGTKAAAATEIGIETMSMPIETEPVIADRPYLYMVVDLENSLPLFIGQVVNITE</sequence>
<evidence type="ECO:0000259" key="2">
    <source>
        <dbReference type="SMART" id="SM00093"/>
    </source>
</evidence>
<name>A0A1U7NF54_9FIRM</name>
<dbReference type="EMBL" id="MPJW01000155">
    <property type="protein sequence ID" value="OLU38686.1"/>
    <property type="molecule type" value="Genomic_DNA"/>
</dbReference>
<dbReference type="InterPro" id="IPR023796">
    <property type="entry name" value="Serpin_dom"/>
</dbReference>
<dbReference type="InterPro" id="IPR042178">
    <property type="entry name" value="Serpin_sf_1"/>
</dbReference>
<evidence type="ECO:0000313" key="4">
    <source>
        <dbReference type="Proteomes" id="UP000186341"/>
    </source>
</evidence>
<dbReference type="Proteomes" id="UP000186341">
    <property type="component" value="Unassembled WGS sequence"/>
</dbReference>
<dbReference type="SMART" id="SM00093">
    <property type="entry name" value="SERPIN"/>
    <property type="match status" value="1"/>
</dbReference>
<dbReference type="GO" id="GO:0004867">
    <property type="term" value="F:serine-type endopeptidase inhibitor activity"/>
    <property type="evidence" value="ECO:0007669"/>
    <property type="project" value="InterPro"/>
</dbReference>
<dbReference type="PROSITE" id="PS51257">
    <property type="entry name" value="PROKAR_LIPOPROTEIN"/>
    <property type="match status" value="1"/>
</dbReference>
<evidence type="ECO:0000313" key="3">
    <source>
        <dbReference type="EMBL" id="OLU38686.1"/>
    </source>
</evidence>
<dbReference type="GeneID" id="82203110"/>
<dbReference type="PANTHER" id="PTHR11461:SF211">
    <property type="entry name" value="GH10112P-RELATED"/>
    <property type="match status" value="1"/>
</dbReference>
<reference evidence="3 4" key="1">
    <citation type="submission" date="2016-11" db="EMBL/GenBank/DDBJ databases">
        <title>Description of two novel members of the family Erysipelotrichaceae: Ileibacterium lipovorans gen. nov., sp. nov. and Dubosiella newyorkensis, gen. nov., sp. nov.</title>
        <authorList>
            <person name="Cox L.M."/>
            <person name="Sohn J."/>
            <person name="Tyrrell K.L."/>
            <person name="Citron D.M."/>
            <person name="Lawson P.A."/>
            <person name="Patel N.B."/>
            <person name="Iizumi T."/>
            <person name="Perez-Perez G.I."/>
            <person name="Goldstein E.J."/>
            <person name="Blaser M.J."/>
        </authorList>
    </citation>
    <scope>NUCLEOTIDE SEQUENCE [LARGE SCALE GENOMIC DNA]</scope>
    <source>
        <strain evidence="3 4">NYU-BL-A3</strain>
    </source>
</reference>
<comment type="caution">
    <text evidence="3">The sequence shown here is derived from an EMBL/GenBank/DDBJ whole genome shotgun (WGS) entry which is preliminary data.</text>
</comment>
<keyword evidence="4" id="KW-1185">Reference proteome</keyword>
<dbReference type="Pfam" id="PF00079">
    <property type="entry name" value="Serpin"/>
    <property type="match status" value="1"/>
</dbReference>
<proteinExistence type="inferred from homology"/>
<dbReference type="RefSeq" id="WP_075819979.1">
    <property type="nucleotide sequence ID" value="NZ_CAOUMU010000130.1"/>
</dbReference>
<gene>
    <name evidence="3" type="ORF">BO222_07950</name>
</gene>
<dbReference type="SUPFAM" id="SSF56574">
    <property type="entry name" value="Serpins"/>
    <property type="match status" value="1"/>
</dbReference>
<feature type="domain" description="Serpin" evidence="2">
    <location>
        <begin position="70"/>
        <end position="420"/>
    </location>
</feature>
<dbReference type="AlphaFoldDB" id="A0A1U7NF54"/>
<evidence type="ECO:0000256" key="1">
    <source>
        <dbReference type="RuleBase" id="RU000411"/>
    </source>
</evidence>
<organism evidence="3 4">
    <name type="scientific">Ileibacterium valens</name>
    <dbReference type="NCBI Taxonomy" id="1862668"/>
    <lineage>
        <taxon>Bacteria</taxon>
        <taxon>Bacillati</taxon>
        <taxon>Bacillota</taxon>
        <taxon>Erysipelotrichia</taxon>
        <taxon>Erysipelotrichales</taxon>
        <taxon>Erysipelotrichaceae</taxon>
        <taxon>Ileibacterium</taxon>
    </lineage>
</organism>
<dbReference type="GO" id="GO:0005615">
    <property type="term" value="C:extracellular space"/>
    <property type="evidence" value="ECO:0007669"/>
    <property type="project" value="InterPro"/>
</dbReference>
<protein>
    <recommendedName>
        <fullName evidence="2">Serpin domain-containing protein</fullName>
    </recommendedName>
</protein>
<dbReference type="InterPro" id="IPR042185">
    <property type="entry name" value="Serpin_sf_2"/>
</dbReference>
<dbReference type="PANTHER" id="PTHR11461">
    <property type="entry name" value="SERINE PROTEASE INHIBITOR, SERPIN"/>
    <property type="match status" value="1"/>
</dbReference>
<accession>A0A1U7NF54</accession>
<dbReference type="OrthoDB" id="9764871at2"/>
<dbReference type="CDD" id="cd19589">
    <property type="entry name" value="serpin_tengpin-like"/>
    <property type="match status" value="1"/>
</dbReference>